<dbReference type="EMBL" id="RYFG02000025">
    <property type="protein sequence ID" value="TRX00765.1"/>
    <property type="molecule type" value="Genomic_DNA"/>
</dbReference>
<dbReference type="InterPro" id="IPR029060">
    <property type="entry name" value="PIN-like_dom_sf"/>
</dbReference>
<dbReference type="Gene3D" id="3.40.50.1010">
    <property type="entry name" value="5'-nuclease"/>
    <property type="match status" value="1"/>
</dbReference>
<dbReference type="InterPro" id="IPR052919">
    <property type="entry name" value="TA_system_RNase"/>
</dbReference>
<sequence>MEASLEAVIVKTLYLDTHILVWLYQDGATRLTPLAVRTIEEAEQLLISPMVELELTYLHEISHINCPALNILDSLRRDIGLETCKQPFAAAAGEALTLGWTRDPFDRLIVAQAAHRASPLLTADQNIREHYSGAIW</sequence>
<organism evidence="2 3">
    <name type="scientific">Candidatus Methylobacter oryzae</name>
    <dbReference type="NCBI Taxonomy" id="2497749"/>
    <lineage>
        <taxon>Bacteria</taxon>
        <taxon>Pseudomonadati</taxon>
        <taxon>Pseudomonadota</taxon>
        <taxon>Gammaproteobacteria</taxon>
        <taxon>Methylococcales</taxon>
        <taxon>Methylococcaceae</taxon>
        <taxon>Methylobacter</taxon>
    </lineage>
</organism>
<evidence type="ECO:0000259" key="1">
    <source>
        <dbReference type="Pfam" id="PF01850"/>
    </source>
</evidence>
<keyword evidence="3" id="KW-1185">Reference proteome</keyword>
<evidence type="ECO:0000313" key="3">
    <source>
        <dbReference type="Proteomes" id="UP000733744"/>
    </source>
</evidence>
<gene>
    <name evidence="2" type="ORF">EKO24_005440</name>
</gene>
<protein>
    <submittedName>
        <fullName evidence="2">Type II toxin-antitoxin system VapC family toxin</fullName>
    </submittedName>
</protein>
<reference evidence="2 3" key="1">
    <citation type="journal article" date="2019" name="Antonie Van Leeuwenhoek">
        <title>Description of 'Ca. Methylobacter oryzae' KRF1, a novel species from the environmentally important Methylobacter clade 2.</title>
        <authorList>
            <person name="Khatri K."/>
            <person name="Mohite J.A."/>
            <person name="Pandit P.S."/>
            <person name="Bahulikar R."/>
            <person name="Rahalkar M.C."/>
        </authorList>
    </citation>
    <scope>NUCLEOTIDE SEQUENCE [LARGE SCALE GENOMIC DNA]</scope>
    <source>
        <strain evidence="2 3">KRF1</strain>
    </source>
</reference>
<proteinExistence type="predicted"/>
<comment type="caution">
    <text evidence="2">The sequence shown here is derived from an EMBL/GenBank/DDBJ whole genome shotgun (WGS) entry which is preliminary data.</text>
</comment>
<dbReference type="Pfam" id="PF01850">
    <property type="entry name" value="PIN"/>
    <property type="match status" value="1"/>
</dbReference>
<feature type="domain" description="PIN" evidence="1">
    <location>
        <begin position="14"/>
        <end position="129"/>
    </location>
</feature>
<evidence type="ECO:0000313" key="2">
    <source>
        <dbReference type="EMBL" id="TRX00765.1"/>
    </source>
</evidence>
<accession>A0ABY3CHR6</accession>
<dbReference type="PANTHER" id="PTHR36173">
    <property type="entry name" value="RIBONUCLEASE VAPC16-RELATED"/>
    <property type="match status" value="1"/>
</dbReference>
<dbReference type="Proteomes" id="UP000733744">
    <property type="component" value="Unassembled WGS sequence"/>
</dbReference>
<dbReference type="SUPFAM" id="SSF88723">
    <property type="entry name" value="PIN domain-like"/>
    <property type="match status" value="1"/>
</dbReference>
<dbReference type="PANTHER" id="PTHR36173:SF1">
    <property type="entry name" value="RIBONUCLEASE VAPC22"/>
    <property type="match status" value="1"/>
</dbReference>
<dbReference type="InterPro" id="IPR002716">
    <property type="entry name" value="PIN_dom"/>
</dbReference>
<name>A0ABY3CHR6_9GAMM</name>